<gene>
    <name evidence="1" type="ORF">YASMINEVIRUS_137</name>
</gene>
<accession>A0A5K0U848</accession>
<dbReference type="Proteomes" id="UP000594342">
    <property type="component" value="Unassembled WGS sequence"/>
</dbReference>
<evidence type="ECO:0000313" key="1">
    <source>
        <dbReference type="EMBL" id="VBB17674.1"/>
    </source>
</evidence>
<reference evidence="1 2" key="1">
    <citation type="submission" date="2018-10" db="EMBL/GenBank/DDBJ databases">
        <authorList>
            <consortium name="IHU Genomes"/>
        </authorList>
    </citation>
    <scope>NUCLEOTIDE SEQUENCE [LARGE SCALE GENOMIC DNA]</scope>
    <source>
        <strain evidence="1 2">A1</strain>
    </source>
</reference>
<keyword evidence="2" id="KW-1185">Reference proteome</keyword>
<proteinExistence type="predicted"/>
<name>A0A5K0U848_9VIRU</name>
<evidence type="ECO:0000313" key="2">
    <source>
        <dbReference type="Proteomes" id="UP000594342"/>
    </source>
</evidence>
<comment type="caution">
    <text evidence="1">The sequence shown here is derived from an EMBL/GenBank/DDBJ whole genome shotgun (WGS) entry which is preliminary data.</text>
</comment>
<organism evidence="1 2">
    <name type="scientific">Yasminevirus sp. GU-2018</name>
    <dbReference type="NCBI Taxonomy" id="2420051"/>
    <lineage>
        <taxon>Viruses</taxon>
        <taxon>Varidnaviria</taxon>
        <taxon>Bamfordvirae</taxon>
        <taxon>Nucleocytoviricota</taxon>
        <taxon>Megaviricetes</taxon>
        <taxon>Imitervirales</taxon>
        <taxon>Mimiviridae</taxon>
        <taxon>Klosneuvirinae</taxon>
        <taxon>Yasminevirus</taxon>
        <taxon>Yasminevirus saudimassiliense</taxon>
    </lineage>
</organism>
<sequence>MNDELLLLSVTTIKSDTNSKAVLKMKPVPTYQVKPAVKPTVKPAVKSTKPTLKTAPVQKTVIPNTVIPSIFVVRPGGFKATDHDAAFVADKIDSVSDESEMDQLKLQLSMDRLEKTQGVVSNLLKKISDTNDQLVQNLK</sequence>
<dbReference type="EMBL" id="UPSH01000001">
    <property type="protein sequence ID" value="VBB17674.1"/>
    <property type="molecule type" value="Genomic_DNA"/>
</dbReference>
<protein>
    <submittedName>
        <fullName evidence="1">Uncharacterized protein</fullName>
    </submittedName>
</protein>